<evidence type="ECO:0000313" key="9">
    <source>
        <dbReference type="Proteomes" id="UP001597492"/>
    </source>
</evidence>
<comment type="subcellular location">
    <subcellularLocation>
        <location evidence="1">Cell membrane</location>
        <topology evidence="1">Multi-pass membrane protein</topology>
    </subcellularLocation>
</comment>
<name>A0ABW5V3B1_9MICO</name>
<keyword evidence="3 6" id="KW-0812">Transmembrane</keyword>
<dbReference type="Pfam" id="PF07690">
    <property type="entry name" value="MFS_1"/>
    <property type="match status" value="1"/>
</dbReference>
<dbReference type="InterPro" id="IPR011701">
    <property type="entry name" value="MFS"/>
</dbReference>
<evidence type="ECO:0000256" key="4">
    <source>
        <dbReference type="ARBA" id="ARBA00022989"/>
    </source>
</evidence>
<feature type="transmembrane region" description="Helical" evidence="6">
    <location>
        <begin position="261"/>
        <end position="282"/>
    </location>
</feature>
<feature type="transmembrane region" description="Helical" evidence="6">
    <location>
        <begin position="168"/>
        <end position="190"/>
    </location>
</feature>
<dbReference type="PROSITE" id="PS50850">
    <property type="entry name" value="MFS"/>
    <property type="match status" value="1"/>
</dbReference>
<dbReference type="EMBL" id="JBHUNE010000008">
    <property type="protein sequence ID" value="MFD2759094.1"/>
    <property type="molecule type" value="Genomic_DNA"/>
</dbReference>
<evidence type="ECO:0000256" key="6">
    <source>
        <dbReference type="SAM" id="Phobius"/>
    </source>
</evidence>
<dbReference type="Proteomes" id="UP001597492">
    <property type="component" value="Unassembled WGS sequence"/>
</dbReference>
<dbReference type="PROSITE" id="PS51257">
    <property type="entry name" value="PROKAR_LIPOPROTEIN"/>
    <property type="match status" value="1"/>
</dbReference>
<dbReference type="InterPro" id="IPR020846">
    <property type="entry name" value="MFS_dom"/>
</dbReference>
<keyword evidence="9" id="KW-1185">Reference proteome</keyword>
<evidence type="ECO:0000259" key="7">
    <source>
        <dbReference type="PROSITE" id="PS50850"/>
    </source>
</evidence>
<keyword evidence="2" id="KW-0813">Transport</keyword>
<gene>
    <name evidence="8" type="ORF">ACFSW7_11975</name>
</gene>
<evidence type="ECO:0000256" key="2">
    <source>
        <dbReference type="ARBA" id="ARBA00022448"/>
    </source>
</evidence>
<feature type="transmembrane region" description="Helical" evidence="6">
    <location>
        <begin position="140"/>
        <end position="162"/>
    </location>
</feature>
<proteinExistence type="predicted"/>
<reference evidence="9" key="1">
    <citation type="journal article" date="2019" name="Int. J. Syst. Evol. Microbiol.">
        <title>The Global Catalogue of Microorganisms (GCM) 10K type strain sequencing project: providing services to taxonomists for standard genome sequencing and annotation.</title>
        <authorList>
            <consortium name="The Broad Institute Genomics Platform"/>
            <consortium name="The Broad Institute Genome Sequencing Center for Infectious Disease"/>
            <person name="Wu L."/>
            <person name="Ma J."/>
        </authorList>
    </citation>
    <scope>NUCLEOTIDE SEQUENCE [LARGE SCALE GENOMIC DNA]</scope>
    <source>
        <strain evidence="9">TISTR 1514</strain>
    </source>
</reference>
<feature type="transmembrane region" description="Helical" evidence="6">
    <location>
        <begin position="355"/>
        <end position="379"/>
    </location>
</feature>
<dbReference type="CDD" id="cd06174">
    <property type="entry name" value="MFS"/>
    <property type="match status" value="1"/>
</dbReference>
<feature type="domain" description="Major facilitator superfamily (MFS) profile" evidence="7">
    <location>
        <begin position="16"/>
        <end position="421"/>
    </location>
</feature>
<feature type="transmembrane region" description="Helical" evidence="6">
    <location>
        <begin position="103"/>
        <end position="128"/>
    </location>
</feature>
<evidence type="ECO:0000256" key="5">
    <source>
        <dbReference type="ARBA" id="ARBA00023136"/>
    </source>
</evidence>
<keyword evidence="5 6" id="KW-0472">Membrane</keyword>
<feature type="transmembrane region" description="Helical" evidence="6">
    <location>
        <begin position="81"/>
        <end position="97"/>
    </location>
</feature>
<evidence type="ECO:0000313" key="8">
    <source>
        <dbReference type="EMBL" id="MFD2759094.1"/>
    </source>
</evidence>
<feature type="transmembrane region" description="Helical" evidence="6">
    <location>
        <begin position="294"/>
        <end position="314"/>
    </location>
</feature>
<feature type="transmembrane region" description="Helical" evidence="6">
    <location>
        <begin position="229"/>
        <end position="249"/>
    </location>
</feature>
<organism evidence="8 9">
    <name type="scientific">Gulosibacter faecalis</name>
    <dbReference type="NCBI Taxonomy" id="272240"/>
    <lineage>
        <taxon>Bacteria</taxon>
        <taxon>Bacillati</taxon>
        <taxon>Actinomycetota</taxon>
        <taxon>Actinomycetes</taxon>
        <taxon>Micrococcales</taxon>
        <taxon>Microbacteriaceae</taxon>
        <taxon>Gulosibacter</taxon>
    </lineage>
</organism>
<feature type="transmembrane region" description="Helical" evidence="6">
    <location>
        <begin position="12"/>
        <end position="29"/>
    </location>
</feature>
<dbReference type="Gene3D" id="1.20.1250.20">
    <property type="entry name" value="MFS general substrate transporter like domains"/>
    <property type="match status" value="1"/>
</dbReference>
<dbReference type="RefSeq" id="WP_019617324.1">
    <property type="nucleotide sequence ID" value="NZ_JBHUNE010000008.1"/>
</dbReference>
<evidence type="ECO:0000256" key="1">
    <source>
        <dbReference type="ARBA" id="ARBA00004651"/>
    </source>
</evidence>
<sequence>MNDSRAQRATATAWAVWCIAVACYVLAVANRTSLSALGPMTQEHFSIDATALSSFTVLQLVVYAGMQVPVGALLDRYGSKAMVLSGGVIMLAGQLLLAMTEHVWLAVVARMLVGAGDAFTFISVVRLLPAWFPPRNLPLMGQLTFMCGNLGQLVSVLPLAFAVDRFGWATGFIGIAAVGALVVLLAVVLLRDRPVGAAGLEPDDSPVSESVVPTPAGLRGALSRPGVRLAFWVHFTAGFPQHLFLLLWGTPLLVGGLRFTTGQAAATLSGMVLVGVFIGLVLGRVTGRYAEQRVPIVIGSVSTVALAWIALLAVPGMPPLWLTLLTITLTSSGGALSMVALDVARTHAPARSQGLAAGFVNMGAFIATLTAVFLIGLVLDLQGAGTPDTYELGAFKLAFATQVPLWALGIGMLVLEFRRTRRGGGAR</sequence>
<comment type="caution">
    <text evidence="8">The sequence shown here is derived from an EMBL/GenBank/DDBJ whole genome shotgun (WGS) entry which is preliminary data.</text>
</comment>
<dbReference type="PANTHER" id="PTHR42718">
    <property type="entry name" value="MAJOR FACILITATOR SUPERFAMILY MULTIDRUG TRANSPORTER MFSC"/>
    <property type="match status" value="1"/>
</dbReference>
<feature type="transmembrane region" description="Helical" evidence="6">
    <location>
        <begin position="49"/>
        <end position="74"/>
    </location>
</feature>
<feature type="transmembrane region" description="Helical" evidence="6">
    <location>
        <begin position="320"/>
        <end position="343"/>
    </location>
</feature>
<accession>A0ABW5V3B1</accession>
<evidence type="ECO:0000256" key="3">
    <source>
        <dbReference type="ARBA" id="ARBA00022692"/>
    </source>
</evidence>
<dbReference type="SUPFAM" id="SSF103473">
    <property type="entry name" value="MFS general substrate transporter"/>
    <property type="match status" value="1"/>
</dbReference>
<feature type="transmembrane region" description="Helical" evidence="6">
    <location>
        <begin position="399"/>
        <end position="417"/>
    </location>
</feature>
<dbReference type="InterPro" id="IPR036259">
    <property type="entry name" value="MFS_trans_sf"/>
</dbReference>
<dbReference type="PANTHER" id="PTHR42718:SF9">
    <property type="entry name" value="MAJOR FACILITATOR SUPERFAMILY MULTIDRUG TRANSPORTER MFSC"/>
    <property type="match status" value="1"/>
</dbReference>
<keyword evidence="4 6" id="KW-1133">Transmembrane helix</keyword>
<protein>
    <submittedName>
        <fullName evidence="8">Nitrate/nitrite transporter</fullName>
    </submittedName>
</protein>